<dbReference type="CDD" id="cd00477">
    <property type="entry name" value="FTHFS"/>
    <property type="match status" value="1"/>
</dbReference>
<dbReference type="Gene3D" id="3.30.1510.10">
    <property type="entry name" value="Domain 2, N(10)-formyltetrahydrofolate synthetase"/>
    <property type="match status" value="1"/>
</dbReference>
<dbReference type="InterPro" id="IPR000559">
    <property type="entry name" value="Formate_THF_ligase"/>
</dbReference>
<dbReference type="Proteomes" id="UP000654993">
    <property type="component" value="Unassembled WGS sequence"/>
</dbReference>
<dbReference type="RefSeq" id="WP_200965785.1">
    <property type="nucleotide sequence ID" value="NZ_BMAQ01000005.1"/>
</dbReference>
<dbReference type="GO" id="GO:0005524">
    <property type="term" value="F:ATP binding"/>
    <property type="evidence" value="ECO:0007669"/>
    <property type="project" value="UniProtKB-UniRule"/>
</dbReference>
<comment type="similarity">
    <text evidence="7 8">Belongs to the formate--tetrahydrofolate ligase family.</text>
</comment>
<accession>A0A916QDQ2</accession>
<dbReference type="EMBL" id="BMAQ01000005">
    <property type="protein sequence ID" value="GFR37513.1"/>
    <property type="molecule type" value="Genomic_DNA"/>
</dbReference>
<dbReference type="Pfam" id="PF01268">
    <property type="entry name" value="FTHFS"/>
    <property type="match status" value="1"/>
</dbReference>
<dbReference type="PROSITE" id="PS00721">
    <property type="entry name" value="FTHFS_1"/>
    <property type="match status" value="1"/>
</dbReference>
<comment type="caution">
    <text evidence="9">The sequence shown here is derived from an EMBL/GenBank/DDBJ whole genome shotgun (WGS) entry which is preliminary data.</text>
</comment>
<dbReference type="FunFam" id="3.30.1510.10:FF:000001">
    <property type="entry name" value="Formate--tetrahydrofolate ligase"/>
    <property type="match status" value="1"/>
</dbReference>
<evidence type="ECO:0000256" key="1">
    <source>
        <dbReference type="ARBA" id="ARBA00004777"/>
    </source>
</evidence>
<evidence type="ECO:0000256" key="6">
    <source>
        <dbReference type="ARBA" id="ARBA00049033"/>
    </source>
</evidence>
<dbReference type="PROSITE" id="PS00722">
    <property type="entry name" value="FTHFS_2"/>
    <property type="match status" value="1"/>
</dbReference>
<dbReference type="GO" id="GO:0035999">
    <property type="term" value="P:tetrahydrofolate interconversion"/>
    <property type="evidence" value="ECO:0007669"/>
    <property type="project" value="UniProtKB-UniRule"/>
</dbReference>
<dbReference type="FunFam" id="3.10.410.10:FF:000001">
    <property type="entry name" value="Putative formate--tetrahydrofolate ligase"/>
    <property type="match status" value="1"/>
</dbReference>
<keyword evidence="5 8" id="KW-0067">ATP-binding</keyword>
<comment type="catalytic activity">
    <reaction evidence="6 8">
        <text>(6S)-5,6,7,8-tetrahydrofolate + formate + ATP = (6R)-10-formyltetrahydrofolate + ADP + phosphate</text>
        <dbReference type="Rhea" id="RHEA:20221"/>
        <dbReference type="ChEBI" id="CHEBI:15740"/>
        <dbReference type="ChEBI" id="CHEBI:30616"/>
        <dbReference type="ChEBI" id="CHEBI:43474"/>
        <dbReference type="ChEBI" id="CHEBI:57453"/>
        <dbReference type="ChEBI" id="CHEBI:195366"/>
        <dbReference type="ChEBI" id="CHEBI:456216"/>
        <dbReference type="EC" id="6.3.4.3"/>
    </reaction>
</comment>
<evidence type="ECO:0000256" key="7">
    <source>
        <dbReference type="ARBA" id="ARBA00061363"/>
    </source>
</evidence>
<dbReference type="InterPro" id="IPR020628">
    <property type="entry name" value="Formate_THF_ligase_CS"/>
</dbReference>
<name>A0A916QDQ2_9BACL</name>
<keyword evidence="4 8" id="KW-0547">Nucleotide-binding</keyword>
<dbReference type="HAMAP" id="MF_01543">
    <property type="entry name" value="FTHFS"/>
    <property type="match status" value="1"/>
</dbReference>
<keyword evidence="2 8" id="KW-0554">One-carbon metabolism</keyword>
<dbReference type="EC" id="6.3.4.3" evidence="8"/>
<dbReference type="Gene3D" id="3.40.50.300">
    <property type="entry name" value="P-loop containing nucleotide triphosphate hydrolases"/>
    <property type="match status" value="1"/>
</dbReference>
<reference evidence="9" key="1">
    <citation type="submission" date="2020-08" db="EMBL/GenBank/DDBJ databases">
        <authorList>
            <person name="Uke A."/>
            <person name="Chhe C."/>
            <person name="Baramee S."/>
            <person name="Kosugi A."/>
        </authorList>
    </citation>
    <scope>NUCLEOTIDE SEQUENCE</scope>
    <source>
        <strain evidence="9">DA-C8</strain>
    </source>
</reference>
<keyword evidence="3 8" id="KW-0436">Ligase</keyword>
<gene>
    <name evidence="8 9" type="primary">fhs</name>
    <name evidence="9" type="ORF">PRECH8_08090</name>
</gene>
<evidence type="ECO:0000256" key="3">
    <source>
        <dbReference type="ARBA" id="ARBA00022598"/>
    </source>
</evidence>
<dbReference type="InterPro" id="IPR027417">
    <property type="entry name" value="P-loop_NTPase"/>
</dbReference>
<dbReference type="AlphaFoldDB" id="A0A916QDQ2"/>
<sequence length="573" mass="62538">MSTRQTSNTSEQQNTERKLTDLEIAQQAELLPIAEIAAKLGLQEDEWEGYGRYKAKVDLSVLERTAERPEGKLILVTAMNPTVAGEGKTTVSVGLAQAMNRLNHRTVLALREPSMGPVFGMKGGATGGGYSQVVPMEEINLHFTGDMHAITAANNLLAALIDNHIQHGNELGLDPRRIVWKRALDMNDRALRQVIIGLGGKQNGTPREDGFDITVASEIMAILCLAQDLHDLKEMIGNILIGYTYSNDPVYVRQLKVQGAIAALLKDALKPNLVQTLEHTPVLIHGGPFANIAHGCNSILATKMAMRLGEYAVTEAGFGADLGAEKFFHIKCRKGKFVPSAVVLVATIRALKLHGGMSPGELHTVNPEAVKRGFANVEHHVEMLRKFEVPIVIALNHFYQDDEEEIAVFESLCQSLGIEYSIAKVWEHGGEGGLELAAKVIAAAQDSPARLPMLYDTEQDLRTKIEAIAREIYGASSVVFSDQAERQLKQIARMGWDRLPVCMAKTQYSLSDNPALIGRPQDFAIHVRELQPKLGAGFIVALTGKMLTMPGLPRMPMAIGIDLDDQGRITGLS</sequence>
<protein>
    <recommendedName>
        <fullName evidence="8">Formate--tetrahydrofolate ligase</fullName>
        <ecNumber evidence="8">6.3.4.3</ecNumber>
    </recommendedName>
    <alternativeName>
        <fullName evidence="8">Formyltetrahydrofolate synthetase</fullName>
        <shortName evidence="8">FHS</shortName>
        <shortName evidence="8">FTHFS</shortName>
    </alternativeName>
</protein>
<organism evidence="9 10">
    <name type="scientific">Insulibacter thermoxylanivorax</name>
    <dbReference type="NCBI Taxonomy" id="2749268"/>
    <lineage>
        <taxon>Bacteria</taxon>
        <taxon>Bacillati</taxon>
        <taxon>Bacillota</taxon>
        <taxon>Bacilli</taxon>
        <taxon>Bacillales</taxon>
        <taxon>Paenibacillaceae</taxon>
        <taxon>Insulibacter</taxon>
    </lineage>
</organism>
<comment type="pathway">
    <text evidence="1 8">One-carbon metabolism; tetrahydrofolate interconversion.</text>
</comment>
<proteinExistence type="inferred from homology"/>
<evidence type="ECO:0000256" key="8">
    <source>
        <dbReference type="HAMAP-Rule" id="MF_01543"/>
    </source>
</evidence>
<dbReference type="GO" id="GO:0004329">
    <property type="term" value="F:formate-tetrahydrofolate ligase activity"/>
    <property type="evidence" value="ECO:0007669"/>
    <property type="project" value="UniProtKB-UniRule"/>
</dbReference>
<feature type="binding site" evidence="8">
    <location>
        <begin position="82"/>
        <end position="89"/>
    </location>
    <ligand>
        <name>ATP</name>
        <dbReference type="ChEBI" id="CHEBI:30616"/>
    </ligand>
</feature>
<evidence type="ECO:0000256" key="2">
    <source>
        <dbReference type="ARBA" id="ARBA00022563"/>
    </source>
</evidence>
<reference evidence="9" key="2">
    <citation type="journal article" date="2021" name="Data Brief">
        <title>Draft genome sequence data of the facultative, thermophilic, xylanolytic bacterium Paenibacillus sp. strain DA-C8.</title>
        <authorList>
            <person name="Chhe C."/>
            <person name="Uke A."/>
            <person name="Baramee S."/>
            <person name="Ungkulpasvich U."/>
            <person name="Tachaapaikoon C."/>
            <person name="Pason P."/>
            <person name="Waeonukul R."/>
            <person name="Ratanakhanokchai K."/>
            <person name="Kosugi A."/>
        </authorList>
    </citation>
    <scope>NUCLEOTIDE SEQUENCE</scope>
    <source>
        <strain evidence="9">DA-C8</strain>
    </source>
</reference>
<keyword evidence="10" id="KW-1185">Reference proteome</keyword>
<dbReference type="SUPFAM" id="SSF52540">
    <property type="entry name" value="P-loop containing nucleoside triphosphate hydrolases"/>
    <property type="match status" value="1"/>
</dbReference>
<evidence type="ECO:0000313" key="10">
    <source>
        <dbReference type="Proteomes" id="UP000654993"/>
    </source>
</evidence>
<dbReference type="Gene3D" id="3.10.410.10">
    <property type="entry name" value="Formyltetrahydrofolate synthetase, domain 3"/>
    <property type="match status" value="1"/>
</dbReference>
<dbReference type="NCBIfam" id="NF010030">
    <property type="entry name" value="PRK13505.1"/>
    <property type="match status" value="1"/>
</dbReference>
<evidence type="ECO:0000256" key="4">
    <source>
        <dbReference type="ARBA" id="ARBA00022741"/>
    </source>
</evidence>
<evidence type="ECO:0000313" key="9">
    <source>
        <dbReference type="EMBL" id="GFR37513.1"/>
    </source>
</evidence>
<evidence type="ECO:0000256" key="5">
    <source>
        <dbReference type="ARBA" id="ARBA00022840"/>
    </source>
</evidence>